<sequence>MIFLYIKELQNRIILLFIAYICLLCSLFFYKEVLLFVVVLPILKSTGSTMFYFIYTNFSELFEVYLYLSFLFCNFVFYILLLFHVICFLMPGLLLHEKNKIKLFFSLNLLFVIISFCTLNYLIIPLLYEFFRKIQEISFNNYFNFYLEARLVEYVVFYAKVLKFEIWCSIFYIILYIYITLKDNKINFLKKSRRFIYLFFIVNATLFSPPDICYQLFIFLITTILYEVVVLTLFINSNLTLIKNSQSQINL</sequence>
<dbReference type="AlphaFoldDB" id="A0A7T5BNV0"/>
<dbReference type="Pfam" id="PF00902">
    <property type="entry name" value="TatC"/>
    <property type="match status" value="1"/>
</dbReference>
<geneLocation type="mitochondrion" evidence="7"/>
<feature type="transmembrane region" description="Helical" evidence="6">
    <location>
        <begin position="35"/>
        <end position="55"/>
    </location>
</feature>
<feature type="transmembrane region" description="Helical" evidence="6">
    <location>
        <begin position="216"/>
        <end position="235"/>
    </location>
</feature>
<evidence type="ECO:0000256" key="4">
    <source>
        <dbReference type="ARBA" id="ARBA00022989"/>
    </source>
</evidence>
<dbReference type="GeneID" id="65341442"/>
<protein>
    <submittedName>
        <fullName evidence="7">Sec-independent protein translocase component TatC</fullName>
    </submittedName>
</protein>
<keyword evidence="7" id="KW-0496">Mitochondrion</keyword>
<dbReference type="GO" id="GO:0065002">
    <property type="term" value="P:intracellular protein transmembrane transport"/>
    <property type="evidence" value="ECO:0007669"/>
    <property type="project" value="TreeGrafter"/>
</dbReference>
<reference evidence="7" key="1">
    <citation type="journal article" date="2021" name="J. Appl. Phycol.">
        <title>Mitochondrial genome of the harmful algal bloom species Odontella regia (Mediophyceae, Bacillariophyta).</title>
        <authorList>
            <person name="Wang Y."/>
            <person name="Chen Y."/>
            <person name="Wang J."/>
            <person name="Liu F."/>
            <person name="Chen N."/>
        </authorList>
    </citation>
    <scope>NUCLEOTIDE SEQUENCE</scope>
</reference>
<proteinExistence type="inferred from homology"/>
<dbReference type="PANTHER" id="PTHR30371">
    <property type="entry name" value="SEC-INDEPENDENT PROTEIN TRANSLOCASE PROTEIN TATC"/>
    <property type="match status" value="1"/>
</dbReference>
<evidence type="ECO:0000256" key="3">
    <source>
        <dbReference type="ARBA" id="ARBA00022692"/>
    </source>
</evidence>
<dbReference type="InterPro" id="IPR002033">
    <property type="entry name" value="TatC"/>
</dbReference>
<dbReference type="RefSeq" id="YP_010131915.1">
    <property type="nucleotide sequence ID" value="NC_056371.1"/>
</dbReference>
<evidence type="ECO:0000313" key="7">
    <source>
        <dbReference type="EMBL" id="QQD79294.1"/>
    </source>
</evidence>
<dbReference type="PANTHER" id="PTHR30371:SF0">
    <property type="entry name" value="SEC-INDEPENDENT PROTEIN TRANSLOCASE PROTEIN TATC, CHLOROPLASTIC-RELATED"/>
    <property type="match status" value="1"/>
</dbReference>
<keyword evidence="4 6" id="KW-1133">Transmembrane helix</keyword>
<evidence type="ECO:0000256" key="6">
    <source>
        <dbReference type="SAM" id="Phobius"/>
    </source>
</evidence>
<evidence type="ECO:0000256" key="5">
    <source>
        <dbReference type="ARBA" id="ARBA00023136"/>
    </source>
</evidence>
<comment type="similarity">
    <text evidence="2">Belongs to the TatC family.</text>
</comment>
<name>A0A7T5BNV0_9STRA</name>
<feature type="transmembrane region" description="Helical" evidence="6">
    <location>
        <begin position="12"/>
        <end position="30"/>
    </location>
</feature>
<accession>A0A7T5BNV0</accession>
<feature type="transmembrane region" description="Helical" evidence="6">
    <location>
        <begin position="107"/>
        <end position="128"/>
    </location>
</feature>
<dbReference type="GO" id="GO:0033281">
    <property type="term" value="C:TAT protein transport complex"/>
    <property type="evidence" value="ECO:0007669"/>
    <property type="project" value="TreeGrafter"/>
</dbReference>
<comment type="subcellular location">
    <subcellularLocation>
        <location evidence="1">Membrane</location>
        <topology evidence="1">Multi-pass membrane protein</topology>
    </subcellularLocation>
</comment>
<gene>
    <name evidence="7" type="primary">tatC</name>
</gene>
<dbReference type="GO" id="GO:0009977">
    <property type="term" value="F:proton motive force dependent protein transmembrane transporter activity"/>
    <property type="evidence" value="ECO:0007669"/>
    <property type="project" value="TreeGrafter"/>
</dbReference>
<evidence type="ECO:0000256" key="1">
    <source>
        <dbReference type="ARBA" id="ARBA00004141"/>
    </source>
</evidence>
<feature type="transmembrane region" description="Helical" evidence="6">
    <location>
        <begin position="164"/>
        <end position="181"/>
    </location>
</feature>
<evidence type="ECO:0000256" key="2">
    <source>
        <dbReference type="ARBA" id="ARBA00008882"/>
    </source>
</evidence>
<organism evidence="7">
    <name type="scientific">Trieres regia</name>
    <dbReference type="NCBI Taxonomy" id="1335017"/>
    <lineage>
        <taxon>Eukaryota</taxon>
        <taxon>Sar</taxon>
        <taxon>Stramenopiles</taxon>
        <taxon>Ochrophyta</taxon>
        <taxon>Bacillariophyta</taxon>
        <taxon>Mediophyceae</taxon>
        <taxon>Biddulphiophycidae</taxon>
        <taxon>Eupodiscales</taxon>
        <taxon>Parodontellaceae</taxon>
        <taxon>Trieres</taxon>
    </lineage>
</organism>
<dbReference type="EMBL" id="MW018491">
    <property type="protein sequence ID" value="QQD79294.1"/>
    <property type="molecule type" value="Genomic_DNA"/>
</dbReference>
<feature type="transmembrane region" description="Helical" evidence="6">
    <location>
        <begin position="75"/>
        <end position="95"/>
    </location>
</feature>
<keyword evidence="5 6" id="KW-0472">Membrane</keyword>
<dbReference type="GO" id="GO:0043953">
    <property type="term" value="P:protein transport by the Tat complex"/>
    <property type="evidence" value="ECO:0007669"/>
    <property type="project" value="TreeGrafter"/>
</dbReference>
<keyword evidence="3 6" id="KW-0812">Transmembrane</keyword>